<dbReference type="AlphaFoldDB" id="A0A4S4LEV4"/>
<evidence type="ECO:0000313" key="2">
    <source>
        <dbReference type="Proteomes" id="UP000310158"/>
    </source>
</evidence>
<dbReference type="Proteomes" id="UP000310158">
    <property type="component" value="Unassembled WGS sequence"/>
</dbReference>
<sequence length="172" mass="18586">MTEGLTSDLDRYTNTVASTVTEGLTGDSDKEIKLLNPDLLSTTMAGKDKRSIFDSPITKGAQCDLDETLGIKSLSESAIEDPSTSQSIFPSAYSQSSLRQQPLAAVSTRGSEMFRTPLPPDPLFMTPHGCRECPLTSEEDQKLTNNLISVASKFDSTGIPKLTGAENYTDWA</sequence>
<evidence type="ECO:0000313" key="1">
    <source>
        <dbReference type="EMBL" id="THH10416.1"/>
    </source>
</evidence>
<protein>
    <submittedName>
        <fullName evidence="1">Uncharacterized protein</fullName>
    </submittedName>
</protein>
<keyword evidence="2" id="KW-1185">Reference proteome</keyword>
<reference evidence="1 2" key="1">
    <citation type="submission" date="2019-02" db="EMBL/GenBank/DDBJ databases">
        <title>Genome sequencing of the rare red list fungi Bondarzewia mesenterica.</title>
        <authorList>
            <person name="Buettner E."/>
            <person name="Kellner H."/>
        </authorList>
    </citation>
    <scope>NUCLEOTIDE SEQUENCE [LARGE SCALE GENOMIC DNA]</scope>
    <source>
        <strain evidence="1 2">DSM 108281</strain>
    </source>
</reference>
<organism evidence="1 2">
    <name type="scientific">Bondarzewia mesenterica</name>
    <dbReference type="NCBI Taxonomy" id="1095465"/>
    <lineage>
        <taxon>Eukaryota</taxon>
        <taxon>Fungi</taxon>
        <taxon>Dikarya</taxon>
        <taxon>Basidiomycota</taxon>
        <taxon>Agaricomycotina</taxon>
        <taxon>Agaricomycetes</taxon>
        <taxon>Russulales</taxon>
        <taxon>Bondarzewiaceae</taxon>
        <taxon>Bondarzewia</taxon>
    </lineage>
</organism>
<dbReference type="EMBL" id="SGPL01000573">
    <property type="protein sequence ID" value="THH10416.1"/>
    <property type="molecule type" value="Genomic_DNA"/>
</dbReference>
<accession>A0A4S4LEV4</accession>
<name>A0A4S4LEV4_9AGAM</name>
<comment type="caution">
    <text evidence="1">The sequence shown here is derived from an EMBL/GenBank/DDBJ whole genome shotgun (WGS) entry which is preliminary data.</text>
</comment>
<proteinExistence type="predicted"/>
<gene>
    <name evidence="1" type="ORF">EW146_g8376</name>
</gene>